<evidence type="ECO:0000313" key="1">
    <source>
        <dbReference type="EMBL" id="EPI51353.1"/>
    </source>
</evidence>
<protein>
    <submittedName>
        <fullName evidence="1">Uncharacterized protein</fullName>
    </submittedName>
</protein>
<evidence type="ECO:0000313" key="2">
    <source>
        <dbReference type="Proteomes" id="UP000014601"/>
    </source>
</evidence>
<sequence length="53" mass="5614">MIPSLALFEPVIVAPDLSIESVMPCGISIGALSEKLPLMLIFAGFCVAFSRAF</sequence>
<proteinExistence type="predicted"/>
<dbReference type="Proteomes" id="UP000014601">
    <property type="component" value="Unassembled WGS sequence"/>
</dbReference>
<dbReference type="EMBL" id="ATJO01000021">
    <property type="protein sequence ID" value="EPI51353.1"/>
    <property type="molecule type" value="Genomic_DNA"/>
</dbReference>
<organism evidence="1 2">
    <name type="scientific">Gardnerella pickettii JCP7719</name>
    <dbReference type="NCBI Taxonomy" id="1261061"/>
    <lineage>
        <taxon>Bacteria</taxon>
        <taxon>Bacillati</taxon>
        <taxon>Actinomycetota</taxon>
        <taxon>Actinomycetes</taxon>
        <taxon>Bifidobacteriales</taxon>
        <taxon>Bifidobacteriaceae</taxon>
        <taxon>Gardnerella</taxon>
        <taxon>Gardnerella pickettii</taxon>
    </lineage>
</organism>
<dbReference type="AlphaFoldDB" id="S4GWX2"/>
<comment type="caution">
    <text evidence="1">The sequence shown here is derived from an EMBL/GenBank/DDBJ whole genome shotgun (WGS) entry which is preliminary data.</text>
</comment>
<reference evidence="1 2" key="1">
    <citation type="submission" date="2013-06" db="EMBL/GenBank/DDBJ databases">
        <authorList>
            <person name="Weinstock G."/>
            <person name="Sodergren E."/>
            <person name="Lobos E.A."/>
            <person name="Fulton L."/>
            <person name="Fulton R."/>
            <person name="Courtney L."/>
            <person name="Fronick C."/>
            <person name="O'Laughlin M."/>
            <person name="Godfrey J."/>
            <person name="Wilson R.M."/>
            <person name="Miner T."/>
            <person name="Farmer C."/>
            <person name="Delehaunty K."/>
            <person name="Cordes M."/>
            <person name="Minx P."/>
            <person name="Tomlinson C."/>
            <person name="Chen J."/>
            <person name="Wollam A."/>
            <person name="Pepin K.H."/>
            <person name="Bhonagiri V."/>
            <person name="Zhang X."/>
            <person name="Warren W."/>
            <person name="Mitreva M."/>
            <person name="Mardis E.R."/>
            <person name="Wilson R.K."/>
        </authorList>
    </citation>
    <scope>NUCLEOTIDE SEQUENCE [LARGE SCALE GENOMIC DNA]</scope>
    <source>
        <strain evidence="1 2">JCP7719</strain>
    </source>
</reference>
<dbReference type="HOGENOM" id="CLU_3061912_0_0_11"/>
<accession>S4GWX2</accession>
<gene>
    <name evidence="1" type="ORF">HMPREF1576_00390</name>
</gene>
<name>S4GWX2_9BIFI</name>